<dbReference type="InterPro" id="IPR038499">
    <property type="entry name" value="BRO1_sf"/>
</dbReference>
<evidence type="ECO:0000313" key="4">
    <source>
        <dbReference type="Proteomes" id="UP000188354"/>
    </source>
</evidence>
<evidence type="ECO:0000256" key="1">
    <source>
        <dbReference type="ARBA" id="ARBA00008901"/>
    </source>
</evidence>
<sequence length="409" mass="46063">MMLHYAQPSKLKTKKIVFEAIFAASDSATLEQLKELSSKRRVIEESINEKRSITEAIAREMSGGLVSRYEQDIHKIEQYLPILGNLLFYVDAISTNIRIAQWNAAIKIRWSSGLNSSSFFNLTGPKFFQIDNLRFELGMTLFLYGGILRERALELLSTDLVQSPNFFRQAAGIYHHLAHDVLPPLQPLLPPEKPPEALAEVSTIMSLICLAEAQAAAVRRAEEKGTSPSLLAKLHHGVALFLEEAIGILSTVVKQHKDISSRLLEFISSCKSLHEFKGQEYVAQSLKASDQIGAAIAVLHSALINAKKKIPREESWKSIYQKQIHDASEVLRKFEHENYVVWSQNIPSVHELPLPEVRWPNALAKLFKACFGHSLTILDQISISFDHDPIFLGQYEFFFGHVHVLLGES</sequence>
<protein>
    <recommendedName>
        <fullName evidence="2">BRO1 domain-containing protein</fullName>
    </recommendedName>
</protein>
<evidence type="ECO:0000259" key="2">
    <source>
        <dbReference type="PROSITE" id="PS51180"/>
    </source>
</evidence>
<dbReference type="STRING" id="3871.A0A1J7HV58"/>
<name>A0A1J7HV58_LUPAN</name>
<dbReference type="InterPro" id="IPR004328">
    <property type="entry name" value="BRO1_dom"/>
</dbReference>
<dbReference type="Proteomes" id="UP000188354">
    <property type="component" value="Chromosome LG02"/>
</dbReference>
<comment type="similarity">
    <text evidence="1">Belongs to the BROX family.</text>
</comment>
<organism evidence="3 4">
    <name type="scientific">Lupinus angustifolius</name>
    <name type="common">Narrow-leaved blue lupine</name>
    <dbReference type="NCBI Taxonomy" id="3871"/>
    <lineage>
        <taxon>Eukaryota</taxon>
        <taxon>Viridiplantae</taxon>
        <taxon>Streptophyta</taxon>
        <taxon>Embryophyta</taxon>
        <taxon>Tracheophyta</taxon>
        <taxon>Spermatophyta</taxon>
        <taxon>Magnoliopsida</taxon>
        <taxon>eudicotyledons</taxon>
        <taxon>Gunneridae</taxon>
        <taxon>Pentapetalae</taxon>
        <taxon>rosids</taxon>
        <taxon>fabids</taxon>
        <taxon>Fabales</taxon>
        <taxon>Fabaceae</taxon>
        <taxon>Papilionoideae</taxon>
        <taxon>50 kb inversion clade</taxon>
        <taxon>genistoids sensu lato</taxon>
        <taxon>core genistoids</taxon>
        <taxon>Genisteae</taxon>
        <taxon>Lupinus</taxon>
    </lineage>
</organism>
<dbReference type="SMART" id="SM01041">
    <property type="entry name" value="BRO1"/>
    <property type="match status" value="1"/>
</dbReference>
<dbReference type="InterPro" id="IPR038898">
    <property type="entry name" value="BROX"/>
</dbReference>
<keyword evidence="4" id="KW-1185">Reference proteome</keyword>
<accession>A0A1J7HV58</accession>
<dbReference type="Gramene" id="OIW16681">
    <property type="protein sequence ID" value="OIW16681"/>
    <property type="gene ID" value="TanjilG_28738"/>
</dbReference>
<evidence type="ECO:0000313" key="3">
    <source>
        <dbReference type="EMBL" id="OIW16681.1"/>
    </source>
</evidence>
<dbReference type="OMA" id="WHEKIPS"/>
<dbReference type="PANTHER" id="PTHR23032">
    <property type="entry name" value="BRO1 DOMAIN-CONTAINING PROTEIN BROX"/>
    <property type="match status" value="1"/>
</dbReference>
<gene>
    <name evidence="3" type="ORF">TanjilG_28738</name>
</gene>
<dbReference type="PROSITE" id="PS51180">
    <property type="entry name" value="BRO1"/>
    <property type="match status" value="1"/>
</dbReference>
<dbReference type="Pfam" id="PF03097">
    <property type="entry name" value="BRO1"/>
    <property type="match status" value="1"/>
</dbReference>
<reference evidence="3 4" key="1">
    <citation type="journal article" date="2017" name="Plant Biotechnol. J.">
        <title>A comprehensive draft genome sequence for lupin (Lupinus angustifolius), an emerging health food: insights into plant-microbe interactions and legume evolution.</title>
        <authorList>
            <person name="Hane J.K."/>
            <person name="Ming Y."/>
            <person name="Kamphuis L.G."/>
            <person name="Nelson M.N."/>
            <person name="Garg G."/>
            <person name="Atkins C.A."/>
            <person name="Bayer P.E."/>
            <person name="Bravo A."/>
            <person name="Bringans S."/>
            <person name="Cannon S."/>
            <person name="Edwards D."/>
            <person name="Foley R."/>
            <person name="Gao L.L."/>
            <person name="Harrison M.J."/>
            <person name="Huang W."/>
            <person name="Hurgobin B."/>
            <person name="Li S."/>
            <person name="Liu C.W."/>
            <person name="McGrath A."/>
            <person name="Morahan G."/>
            <person name="Murray J."/>
            <person name="Weller J."/>
            <person name="Jian J."/>
            <person name="Singh K.B."/>
        </authorList>
    </citation>
    <scope>NUCLEOTIDE SEQUENCE [LARGE SCALE GENOMIC DNA]</scope>
    <source>
        <strain evidence="4">cv. Tanjil</strain>
        <tissue evidence="3">Whole plant</tissue>
    </source>
</reference>
<dbReference type="AlphaFoldDB" id="A0A1J7HV58"/>
<dbReference type="CDD" id="cd09247">
    <property type="entry name" value="BRO1_Alix_like_2"/>
    <property type="match status" value="1"/>
</dbReference>
<proteinExistence type="inferred from homology"/>
<dbReference type="Gene3D" id="1.25.40.280">
    <property type="entry name" value="alix/aip1 like domains"/>
    <property type="match status" value="1"/>
</dbReference>
<dbReference type="EMBL" id="CM007362">
    <property type="protein sequence ID" value="OIW16681.1"/>
    <property type="molecule type" value="Genomic_DNA"/>
</dbReference>
<feature type="domain" description="BRO1" evidence="2">
    <location>
        <begin position="1"/>
        <end position="409"/>
    </location>
</feature>
<dbReference type="PANTHER" id="PTHR23032:SF20">
    <property type="entry name" value="ENDOSOMAL TARGETING BRO1-LIKE DOMAIN-CONTAINING PROTEIN"/>
    <property type="match status" value="1"/>
</dbReference>